<dbReference type="Pfam" id="PF07980">
    <property type="entry name" value="SusD_RagB"/>
    <property type="match status" value="1"/>
</dbReference>
<feature type="chain" id="PRO_5043471037" description="RagB/SusD family nutrient uptake outer membrane protein" evidence="6">
    <location>
        <begin position="19"/>
        <end position="586"/>
    </location>
</feature>
<comment type="similarity">
    <text evidence="2">Belongs to the SusD family.</text>
</comment>
<dbReference type="Pfam" id="PF14322">
    <property type="entry name" value="SusD-like_3"/>
    <property type="match status" value="1"/>
</dbReference>
<evidence type="ECO:0000259" key="7">
    <source>
        <dbReference type="Pfam" id="PF07980"/>
    </source>
</evidence>
<evidence type="ECO:0000313" key="10">
    <source>
        <dbReference type="Proteomes" id="UP001348817"/>
    </source>
</evidence>
<name>A0AAU9DEM1_9BACT</name>
<keyword evidence="3 6" id="KW-0732">Signal</keyword>
<dbReference type="AlphaFoldDB" id="A0AAU9DEM1"/>
<dbReference type="InterPro" id="IPR011990">
    <property type="entry name" value="TPR-like_helical_dom_sf"/>
</dbReference>
<feature type="domain" description="RagB/SusD" evidence="7">
    <location>
        <begin position="303"/>
        <end position="585"/>
    </location>
</feature>
<dbReference type="InterPro" id="IPR033985">
    <property type="entry name" value="SusD-like_N"/>
</dbReference>
<dbReference type="KEGG" id="fax:FUAX_18170"/>
<comment type="subcellular location">
    <subcellularLocation>
        <location evidence="1">Cell outer membrane</location>
    </subcellularLocation>
</comment>
<keyword evidence="4" id="KW-0472">Membrane</keyword>
<keyword evidence="10" id="KW-1185">Reference proteome</keyword>
<evidence type="ECO:0000256" key="5">
    <source>
        <dbReference type="ARBA" id="ARBA00023237"/>
    </source>
</evidence>
<evidence type="ECO:0000313" key="9">
    <source>
        <dbReference type="EMBL" id="BDD09385.1"/>
    </source>
</evidence>
<dbReference type="RefSeq" id="WP_338394592.1">
    <property type="nucleotide sequence ID" value="NZ_AP025314.1"/>
</dbReference>
<dbReference type="InterPro" id="IPR012944">
    <property type="entry name" value="SusD_RagB_dom"/>
</dbReference>
<evidence type="ECO:0000256" key="1">
    <source>
        <dbReference type="ARBA" id="ARBA00004442"/>
    </source>
</evidence>
<dbReference type="SUPFAM" id="SSF48452">
    <property type="entry name" value="TPR-like"/>
    <property type="match status" value="1"/>
</dbReference>
<dbReference type="EMBL" id="AP025314">
    <property type="protein sequence ID" value="BDD09385.1"/>
    <property type="molecule type" value="Genomic_DNA"/>
</dbReference>
<evidence type="ECO:0008006" key="11">
    <source>
        <dbReference type="Google" id="ProtNLM"/>
    </source>
</evidence>
<gene>
    <name evidence="9" type="ORF">FUAX_18170</name>
</gene>
<keyword evidence="5" id="KW-0998">Cell outer membrane</keyword>
<proteinExistence type="inferred from homology"/>
<evidence type="ECO:0000256" key="3">
    <source>
        <dbReference type="ARBA" id="ARBA00022729"/>
    </source>
</evidence>
<evidence type="ECO:0000256" key="6">
    <source>
        <dbReference type="SAM" id="SignalP"/>
    </source>
</evidence>
<dbReference type="Proteomes" id="UP001348817">
    <property type="component" value="Chromosome"/>
</dbReference>
<protein>
    <recommendedName>
        <fullName evidence="11">RagB/SusD family nutrient uptake outer membrane protein</fullName>
    </recommendedName>
</protein>
<reference evidence="9 10" key="1">
    <citation type="submission" date="2021-12" db="EMBL/GenBank/DDBJ databases">
        <title>Genome sequencing of bacteria with rrn-lacking chromosome and rrn-plasmid.</title>
        <authorList>
            <person name="Anda M."/>
            <person name="Iwasaki W."/>
        </authorList>
    </citation>
    <scope>NUCLEOTIDE SEQUENCE [LARGE SCALE GENOMIC DNA]</scope>
    <source>
        <strain evidence="9 10">DSM 100852</strain>
    </source>
</reference>
<feature type="signal peptide" evidence="6">
    <location>
        <begin position="1"/>
        <end position="18"/>
    </location>
</feature>
<evidence type="ECO:0000256" key="4">
    <source>
        <dbReference type="ARBA" id="ARBA00023136"/>
    </source>
</evidence>
<accession>A0AAU9DEM1</accession>
<dbReference type="GO" id="GO:0009279">
    <property type="term" value="C:cell outer membrane"/>
    <property type="evidence" value="ECO:0007669"/>
    <property type="project" value="UniProtKB-SubCell"/>
</dbReference>
<evidence type="ECO:0000259" key="8">
    <source>
        <dbReference type="Pfam" id="PF14322"/>
    </source>
</evidence>
<feature type="domain" description="SusD-like N-terminal" evidence="8">
    <location>
        <begin position="99"/>
        <end position="211"/>
    </location>
</feature>
<organism evidence="9 10">
    <name type="scientific">Fulvitalea axinellae</name>
    <dbReference type="NCBI Taxonomy" id="1182444"/>
    <lineage>
        <taxon>Bacteria</taxon>
        <taxon>Pseudomonadati</taxon>
        <taxon>Bacteroidota</taxon>
        <taxon>Cytophagia</taxon>
        <taxon>Cytophagales</taxon>
        <taxon>Persicobacteraceae</taxon>
        <taxon>Fulvitalea</taxon>
    </lineage>
</organism>
<sequence length="586" mass="65680">MKKIFLYICLALMALCSACNEEFLERYPLDEISPNDYWKSTEDMKLYCNQFYGAFPVHSGWWNFSVLWDNNSDNLVPGTFNNRLAGRDEVPTSGGGWNWDNIRKVNYMLANTASVEGTVADVNHFMGEARFFRAWFYFEKVKAFGDVPWISKPLNIDSEELYAKRDARNVVVDSIIMDLDKAIAGLKEKGKAPAFRINKEVAMAFKSRVCLFEGTWEKYHTGTPFGVNGSDGSKYLQLAAEVAGQLIDGGKFSLYSTGDPAMDYHNVFNKTDYSGVSEVMLWKKYDRELGVTHNLGNRIPHQGMDTGLSKALVDSYLCSDGLPIAISPLYNGANDQKSLVSISANRDPRFSQVTLIPGNKILGEGDIIIPFEKPRLADTQENRCTTGYQIFKGASLDPDERSGANQATVGTVIFRFAEVLLNYAEAKAETGNLTQGDLDKSINKLRDRVGMPHLSLGAVPNDPNKAFSALSALINEIRRERRVETALDGTRLSDLLRWRAHELIVGKRPKGFLYKDSDLQGTYTSDGQDRIIIGENLFLDENGYIDPYQKSLPAGYGFNPDRDYLRPIPTQELTLNPQLSQNPGWE</sequence>
<evidence type="ECO:0000256" key="2">
    <source>
        <dbReference type="ARBA" id="ARBA00006275"/>
    </source>
</evidence>
<dbReference type="Gene3D" id="1.25.40.390">
    <property type="match status" value="1"/>
</dbReference>